<protein>
    <submittedName>
        <fullName evidence="3">Unannotated protein</fullName>
    </submittedName>
</protein>
<proteinExistence type="predicted"/>
<dbReference type="Gene3D" id="3.10.129.10">
    <property type="entry name" value="Hotdog Thioesterase"/>
    <property type="match status" value="1"/>
</dbReference>
<evidence type="ECO:0000313" key="2">
    <source>
        <dbReference type="EMBL" id="CAB4831838.1"/>
    </source>
</evidence>
<dbReference type="InterPro" id="IPR039569">
    <property type="entry name" value="FAS1-like_DH_region"/>
</dbReference>
<evidence type="ECO:0000313" key="3">
    <source>
        <dbReference type="EMBL" id="CAB5240928.1"/>
    </source>
</evidence>
<organism evidence="3">
    <name type="scientific">freshwater metagenome</name>
    <dbReference type="NCBI Taxonomy" id="449393"/>
    <lineage>
        <taxon>unclassified sequences</taxon>
        <taxon>metagenomes</taxon>
        <taxon>ecological metagenomes</taxon>
    </lineage>
</organism>
<dbReference type="CDD" id="cd03441">
    <property type="entry name" value="R_hydratase_like"/>
    <property type="match status" value="1"/>
</dbReference>
<feature type="domain" description="FAS1-like dehydratase" evidence="1">
    <location>
        <begin position="36"/>
        <end position="105"/>
    </location>
</feature>
<dbReference type="SUPFAM" id="SSF54637">
    <property type="entry name" value="Thioesterase/thiol ester dehydrase-isomerase"/>
    <property type="match status" value="1"/>
</dbReference>
<reference evidence="3" key="1">
    <citation type="submission" date="2020-05" db="EMBL/GenBank/DDBJ databases">
        <authorList>
            <person name="Chiriac C."/>
            <person name="Salcher M."/>
            <person name="Ghai R."/>
            <person name="Kavagutti S V."/>
        </authorList>
    </citation>
    <scope>NUCLEOTIDE SEQUENCE</scope>
</reference>
<dbReference type="Pfam" id="PF13452">
    <property type="entry name" value="FAS1_DH_region"/>
    <property type="match status" value="1"/>
</dbReference>
<name>A0A6J7XWP9_9ZZZZ</name>
<sequence>MINPDSVGRAFDSADLVTVTQSEIDAFASVIGETDTRVAPATFSIRITLSQFESILTKPEIGVDWQRLVHGDQKFEIYRPVIAGDTFKCSATIETLRVAAGNEIISVRSDLHSGSELVVSSWATLVVRG</sequence>
<dbReference type="EMBL" id="CAFBSF010000069">
    <property type="protein sequence ID" value="CAB5240928.1"/>
    <property type="molecule type" value="Genomic_DNA"/>
</dbReference>
<evidence type="ECO:0000259" key="1">
    <source>
        <dbReference type="Pfam" id="PF13452"/>
    </source>
</evidence>
<dbReference type="AlphaFoldDB" id="A0A6J7XWP9"/>
<gene>
    <name evidence="2" type="ORF">UFOPK3181_01018</name>
    <name evidence="3" type="ORF">UFOPK3520_00890</name>
</gene>
<accession>A0A6J7XWP9</accession>
<dbReference type="InterPro" id="IPR029069">
    <property type="entry name" value="HotDog_dom_sf"/>
</dbReference>
<dbReference type="EMBL" id="CAFABG010000092">
    <property type="protein sequence ID" value="CAB4831838.1"/>
    <property type="molecule type" value="Genomic_DNA"/>
</dbReference>